<feature type="compositionally biased region" description="Low complexity" evidence="1">
    <location>
        <begin position="563"/>
        <end position="573"/>
    </location>
</feature>
<dbReference type="OMA" id="ITECTIC"/>
<reference evidence="2" key="1">
    <citation type="submission" date="2018-07" db="EMBL/GenBank/DDBJ databases">
        <authorList>
            <person name="Quirk P.G."/>
            <person name="Krulwich T.A."/>
        </authorList>
    </citation>
    <scope>NUCLEOTIDE SEQUENCE</scope>
</reference>
<feature type="region of interest" description="Disordered" evidence="1">
    <location>
        <begin position="1"/>
        <end position="54"/>
    </location>
</feature>
<feature type="region of interest" description="Disordered" evidence="1">
    <location>
        <begin position="232"/>
        <end position="255"/>
    </location>
</feature>
<evidence type="ECO:0000256" key="1">
    <source>
        <dbReference type="SAM" id="MobiDB-lite"/>
    </source>
</evidence>
<gene>
    <name evidence="2" type="primary">CSON008554</name>
</gene>
<evidence type="ECO:0000313" key="2">
    <source>
        <dbReference type="EMBL" id="SSX34778.1"/>
    </source>
</evidence>
<feature type="compositionally biased region" description="Low complexity" evidence="1">
    <location>
        <begin position="234"/>
        <end position="252"/>
    </location>
</feature>
<feature type="compositionally biased region" description="Polar residues" evidence="1">
    <location>
        <begin position="541"/>
        <end position="560"/>
    </location>
</feature>
<dbReference type="EMBL" id="UFQT01003228">
    <property type="protein sequence ID" value="SSX34778.1"/>
    <property type="molecule type" value="Genomic_DNA"/>
</dbReference>
<sequence length="849" mass="93728">MSSVPSSISFHRTTSKTNNVNGATTTANVQVHHSQSKSYDLSNGRQNGNNNCNGQERVQQLNRHREIPEENLLTLGTLRYGIRLSSSPRITERRSMSFPSSITTNSTSSSSLSRLPSSASSAQTSSLIQNGVNKDKDCCCIGASSLPWMHHSHGEHHHYPQNHHINGSSGNNMTRSTKLPMPSNGNEVKNVLYDMIQLKASTVAKNRIISQSNNSSNYPLPQITSTTAHHPQYLNHPHLHSQNSSNNNLSSLIPSCNRETSPPTVCCYNNSSRESSNTLNRINNNNNNNVSINSSNNQSKSNLVRYNSVSSNSSRGSNEKRENSRKNCDNLINLTKNPNKIRVKSDPCLGGLSVNLVQINGEDNDKGKSYDENNVDGKNHHKLLLLSTKSISGSSYTSNGSGVSAINKNRNTAAAATTTVLCKPTDYSNNFCVNNNNSKSNNNNDKTKVNSCKNRTKSELPLFCENSKNTTSRTSEKLENLNLLNCFTSKLVRHSRDSRSSSVCLDGSSSIASENSLNTSLLSEDLSTDVSVSSSLRKSNNNYCESQKSSLTSNSNVSRNDSIKSSASAPSSINKVKYSSKNGSVIHKLLPPPGHISLKKSTEFSQDAHKQSHPDIQNKQIINKKLNEQINNFNYIDCSSSGEISLSDDSHINRPLPPPPPQTTTTASPKRSFLHTIPTVSSPLLSLSNETSPTINNQTIDFNQHDKGQIKIKEFYEQKTLSTAADLHKFKSNTNNINQHQHIRYKTIATEYPNIGYENYQNSHILYESITMCLIIQNNKKVPATVPRNNSTKSLRYYQTQQINGDCGNSNNSNIGNINRLNQSQQDIQNKRGILCQIKLSPFGEIRII</sequence>
<feature type="region of interest" description="Disordered" evidence="1">
    <location>
        <begin position="644"/>
        <end position="671"/>
    </location>
</feature>
<feature type="compositionally biased region" description="Low complexity" evidence="1">
    <location>
        <begin position="43"/>
        <end position="54"/>
    </location>
</feature>
<feature type="region of interest" description="Disordered" evidence="1">
    <location>
        <begin position="92"/>
        <end position="117"/>
    </location>
</feature>
<name>A0A336N7Y1_CULSO</name>
<protein>
    <submittedName>
        <fullName evidence="2">CSON008554 protein</fullName>
    </submittedName>
</protein>
<accession>A0A336N7Y1</accession>
<feature type="region of interest" description="Disordered" evidence="1">
    <location>
        <begin position="541"/>
        <end position="575"/>
    </location>
</feature>
<feature type="compositionally biased region" description="Basic and acidic residues" evidence="1">
    <location>
        <begin position="600"/>
        <end position="613"/>
    </location>
</feature>
<feature type="compositionally biased region" description="Polar residues" evidence="1">
    <location>
        <begin position="1"/>
        <end position="16"/>
    </location>
</feature>
<proteinExistence type="predicted"/>
<feature type="region of interest" description="Disordered" evidence="1">
    <location>
        <begin position="591"/>
        <end position="615"/>
    </location>
</feature>
<feature type="compositionally biased region" description="Low complexity" evidence="1">
    <location>
        <begin position="17"/>
        <end position="29"/>
    </location>
</feature>
<dbReference type="VEuPathDB" id="VectorBase:CSON008554"/>
<feature type="compositionally biased region" description="Low complexity" evidence="1">
    <location>
        <begin position="275"/>
        <end position="316"/>
    </location>
</feature>
<feature type="compositionally biased region" description="Low complexity" evidence="1">
    <location>
        <begin position="97"/>
        <end position="117"/>
    </location>
</feature>
<dbReference type="AlphaFoldDB" id="A0A336N7Y1"/>
<feature type="compositionally biased region" description="Polar residues" evidence="1">
    <location>
        <begin position="31"/>
        <end position="41"/>
    </location>
</feature>
<feature type="compositionally biased region" description="Basic and acidic residues" evidence="1">
    <location>
        <begin position="317"/>
        <end position="328"/>
    </location>
</feature>
<organism evidence="2">
    <name type="scientific">Culicoides sonorensis</name>
    <name type="common">Biting midge</name>
    <dbReference type="NCBI Taxonomy" id="179676"/>
    <lineage>
        <taxon>Eukaryota</taxon>
        <taxon>Metazoa</taxon>
        <taxon>Ecdysozoa</taxon>
        <taxon>Arthropoda</taxon>
        <taxon>Hexapoda</taxon>
        <taxon>Insecta</taxon>
        <taxon>Pterygota</taxon>
        <taxon>Neoptera</taxon>
        <taxon>Endopterygota</taxon>
        <taxon>Diptera</taxon>
        <taxon>Nematocera</taxon>
        <taxon>Chironomoidea</taxon>
        <taxon>Ceratopogonidae</taxon>
        <taxon>Ceratopogoninae</taxon>
        <taxon>Culicoides</taxon>
        <taxon>Monoculicoides</taxon>
    </lineage>
</organism>
<feature type="region of interest" description="Disordered" evidence="1">
    <location>
        <begin position="267"/>
        <end position="331"/>
    </location>
</feature>